<dbReference type="PANTHER" id="PTHR12942">
    <property type="entry name" value="STEP II SPLICING FACTOR SLU7"/>
    <property type="match status" value="1"/>
</dbReference>
<keyword evidence="11" id="KW-1185">Reference proteome</keyword>
<dbReference type="InterPro" id="IPR039974">
    <property type="entry name" value="Splicing_factor_SLU7"/>
</dbReference>
<sequence length="383" mass="44673">MSKAPNKEINPYIPKYITSKPWYQDAQQTKTKHEEEGDNNGQSDDYLSHHRKQPKEIVDYSQAKIGSGIQDNFEGSIRKDVTGDNYDMKRDRWYGYSSEEWLDQIKKWEESHQQQQKTKRRKVDKNKNGDEDSDDTDYELELIELGLEKKDIFSNIKEDPMEKMLRDRQDIPSYIYNITSNENNKIRLEYDPKSRITKDPSKGFLNDQNQFIKRREGDAKDLTNLQKLAWELDQQDKKKSLAILKEQEIEAENIPETDLKYSLEASPTLMMLKAKQAKEEQLRRSALKRQELLNKYGSASSASKDSTDITPPIHAQQYQSDQNSESISDPTLDKNGLRKSRYVEDQIGLDHTTIYGSFYKNGKWGYSCCKQLAKNSYCTNSKP</sequence>
<evidence type="ECO:0000256" key="3">
    <source>
        <dbReference type="ARBA" id="ARBA00022664"/>
    </source>
</evidence>
<dbReference type="PANTHER" id="PTHR12942:SF2">
    <property type="entry name" value="PRE-MRNA-SPLICING FACTOR SLU7"/>
    <property type="match status" value="1"/>
</dbReference>
<comment type="similarity">
    <text evidence="2 7">Belongs to the SLU7 family.</text>
</comment>
<accession>A0A8J5QSR8</accession>
<evidence type="ECO:0000313" key="11">
    <source>
        <dbReference type="Proteomes" id="UP000694255"/>
    </source>
</evidence>
<reference evidence="10 11" key="1">
    <citation type="journal article" date="2021" name="DNA Res.">
        <title>Genome analysis of Candida subhashii reveals its hybrid nature and dual mitochondrial genome conformations.</title>
        <authorList>
            <person name="Mixao V."/>
            <person name="Hegedusova E."/>
            <person name="Saus E."/>
            <person name="Pryszcz L.P."/>
            <person name="Cillingova A."/>
            <person name="Nosek J."/>
            <person name="Gabaldon T."/>
        </authorList>
    </citation>
    <scope>NUCLEOTIDE SEQUENCE [LARGE SCALE GENOMIC DNA]</scope>
    <source>
        <strain evidence="10 11">CBS 10753</strain>
    </source>
</reference>
<feature type="domain" description="Pre-mRNA-splicing factor SLU7" evidence="9">
    <location>
        <begin position="85"/>
        <end position="357"/>
    </location>
</feature>
<comment type="subunit">
    <text evidence="7">Associated with the spliceosome.</text>
</comment>
<evidence type="ECO:0000256" key="6">
    <source>
        <dbReference type="ARBA" id="ARBA00023242"/>
    </source>
</evidence>
<evidence type="ECO:0000256" key="8">
    <source>
        <dbReference type="SAM" id="MobiDB-lite"/>
    </source>
</evidence>
<comment type="subcellular location">
    <subcellularLocation>
        <location evidence="1 7">Nucleus</location>
    </subcellularLocation>
</comment>
<name>A0A8J5QSR8_9ASCO</name>
<evidence type="ECO:0000256" key="7">
    <source>
        <dbReference type="RuleBase" id="RU367071"/>
    </source>
</evidence>
<dbReference type="Proteomes" id="UP000694255">
    <property type="component" value="Unassembled WGS sequence"/>
</dbReference>
<evidence type="ECO:0000256" key="5">
    <source>
        <dbReference type="ARBA" id="ARBA00023187"/>
    </source>
</evidence>
<keyword evidence="6 7" id="KW-0539">Nucleus</keyword>
<organism evidence="10 11">
    <name type="scientific">[Candida] subhashii</name>
    <dbReference type="NCBI Taxonomy" id="561895"/>
    <lineage>
        <taxon>Eukaryota</taxon>
        <taxon>Fungi</taxon>
        <taxon>Dikarya</taxon>
        <taxon>Ascomycota</taxon>
        <taxon>Saccharomycotina</taxon>
        <taxon>Pichiomycetes</taxon>
        <taxon>Debaryomycetaceae</taxon>
        <taxon>Spathaspora</taxon>
    </lineage>
</organism>
<keyword evidence="5 7" id="KW-0508">mRNA splicing</keyword>
<dbReference type="GO" id="GO:0005681">
    <property type="term" value="C:spliceosomal complex"/>
    <property type="evidence" value="ECO:0007669"/>
    <property type="project" value="UniProtKB-UniRule"/>
</dbReference>
<evidence type="ECO:0000256" key="4">
    <source>
        <dbReference type="ARBA" id="ARBA00022728"/>
    </source>
</evidence>
<comment type="caution">
    <text evidence="10">The sequence shown here is derived from an EMBL/GenBank/DDBJ whole genome shotgun (WGS) entry which is preliminary data.</text>
</comment>
<evidence type="ECO:0000259" key="9">
    <source>
        <dbReference type="Pfam" id="PF11708"/>
    </source>
</evidence>
<feature type="region of interest" description="Disordered" evidence="8">
    <location>
        <begin position="109"/>
        <end position="138"/>
    </location>
</feature>
<dbReference type="GO" id="GO:0000398">
    <property type="term" value="P:mRNA splicing, via spliceosome"/>
    <property type="evidence" value="ECO:0007669"/>
    <property type="project" value="UniProtKB-UniRule"/>
</dbReference>
<evidence type="ECO:0000256" key="1">
    <source>
        <dbReference type="ARBA" id="ARBA00004123"/>
    </source>
</evidence>
<dbReference type="AlphaFoldDB" id="A0A8J5QSR8"/>
<dbReference type="GO" id="GO:0030628">
    <property type="term" value="F:pre-mRNA 3'-splice site binding"/>
    <property type="evidence" value="ECO:0007669"/>
    <property type="project" value="UniProtKB-UniRule"/>
</dbReference>
<evidence type="ECO:0000313" key="10">
    <source>
        <dbReference type="EMBL" id="KAG7665723.1"/>
    </source>
</evidence>
<keyword evidence="3 7" id="KW-0507">mRNA processing</keyword>
<dbReference type="RefSeq" id="XP_049265955.1">
    <property type="nucleotide sequence ID" value="XM_049410450.1"/>
</dbReference>
<feature type="region of interest" description="Disordered" evidence="8">
    <location>
        <begin position="20"/>
        <end position="89"/>
    </location>
</feature>
<dbReference type="OrthoDB" id="249612at2759"/>
<feature type="compositionally biased region" description="Basic and acidic residues" evidence="8">
    <location>
        <begin position="76"/>
        <end position="89"/>
    </location>
</feature>
<dbReference type="InterPro" id="IPR021715">
    <property type="entry name" value="Slu7_dom"/>
</dbReference>
<dbReference type="EMBL" id="JAGSYN010000047">
    <property type="protein sequence ID" value="KAG7665723.1"/>
    <property type="molecule type" value="Genomic_DNA"/>
</dbReference>
<protein>
    <recommendedName>
        <fullName evidence="7">Pre-mRNA-splicing factor SLU7</fullName>
    </recommendedName>
</protein>
<proteinExistence type="inferred from homology"/>
<comment type="function">
    <text evidence="7">Involved in pre-mRNA splicing.</text>
</comment>
<gene>
    <name evidence="10" type="ORF">J8A68_000743</name>
</gene>
<dbReference type="Pfam" id="PF11708">
    <property type="entry name" value="Slu7"/>
    <property type="match status" value="1"/>
</dbReference>
<evidence type="ECO:0000256" key="2">
    <source>
        <dbReference type="ARBA" id="ARBA00007203"/>
    </source>
</evidence>
<dbReference type="GeneID" id="73467544"/>
<keyword evidence="4 7" id="KW-0747">Spliceosome</keyword>